<evidence type="ECO:0000256" key="2">
    <source>
        <dbReference type="ARBA" id="ARBA00023125"/>
    </source>
</evidence>
<evidence type="ECO:0000259" key="4">
    <source>
        <dbReference type="PROSITE" id="PS50949"/>
    </source>
</evidence>
<dbReference type="PANTHER" id="PTHR43537:SF24">
    <property type="entry name" value="GLUCONATE OPERON TRANSCRIPTIONAL REPRESSOR"/>
    <property type="match status" value="1"/>
</dbReference>
<sequence>MPFEPIKHRSVPEDVYEQIVDGVLSGDLPAGQNLPSERELARVLGVSRPAIREAMKRVAAAGLVSIRQGGGTTVQDVRRFGGLDLLPRLLFRGGELDVSVARSVVEARAHIGPKVAELAAQRANDTQIAAARSAAQKLADTAEPVAQQVAALDFWDAVVDGADSITFRLLYNTMRAAYEPALSAFAVALADEVGNADGYRAIVEAIADRDPAAATQAAATLLAPATSILMSAFGDMETLLREGESDAEDTDDI</sequence>
<accession>A0A2G3PQL6</accession>
<dbReference type="PANTHER" id="PTHR43537">
    <property type="entry name" value="TRANSCRIPTIONAL REGULATOR, GNTR FAMILY"/>
    <property type="match status" value="1"/>
</dbReference>
<proteinExistence type="predicted"/>
<dbReference type="GO" id="GO:0003700">
    <property type="term" value="F:DNA-binding transcription factor activity"/>
    <property type="evidence" value="ECO:0007669"/>
    <property type="project" value="InterPro"/>
</dbReference>
<organism evidence="5 6">
    <name type="scientific">Williamsia marianensis</name>
    <dbReference type="NCBI Taxonomy" id="85044"/>
    <lineage>
        <taxon>Bacteria</taxon>
        <taxon>Bacillati</taxon>
        <taxon>Actinomycetota</taxon>
        <taxon>Actinomycetes</taxon>
        <taxon>Mycobacteriales</taxon>
        <taxon>Nocardiaceae</taxon>
        <taxon>Williamsia</taxon>
    </lineage>
</organism>
<keyword evidence="1" id="KW-0805">Transcription regulation</keyword>
<dbReference type="InterPro" id="IPR011711">
    <property type="entry name" value="GntR_C"/>
</dbReference>
<dbReference type="EMBL" id="PEBD01000004">
    <property type="protein sequence ID" value="PHV68158.1"/>
    <property type="molecule type" value="Genomic_DNA"/>
</dbReference>
<feature type="domain" description="HTH gntR-type" evidence="4">
    <location>
        <begin position="9"/>
        <end position="77"/>
    </location>
</feature>
<gene>
    <name evidence="5" type="ORF">CSW57_02560</name>
</gene>
<dbReference type="RefSeq" id="WP_099381313.1">
    <property type="nucleotide sequence ID" value="NZ_PEBD01000004.1"/>
</dbReference>
<dbReference type="Pfam" id="PF00392">
    <property type="entry name" value="GntR"/>
    <property type="match status" value="1"/>
</dbReference>
<dbReference type="SMART" id="SM00895">
    <property type="entry name" value="FCD"/>
    <property type="match status" value="1"/>
</dbReference>
<evidence type="ECO:0000313" key="6">
    <source>
        <dbReference type="Proteomes" id="UP000225108"/>
    </source>
</evidence>
<dbReference type="SUPFAM" id="SSF48008">
    <property type="entry name" value="GntR ligand-binding domain-like"/>
    <property type="match status" value="1"/>
</dbReference>
<evidence type="ECO:0000256" key="1">
    <source>
        <dbReference type="ARBA" id="ARBA00023015"/>
    </source>
</evidence>
<evidence type="ECO:0000313" key="5">
    <source>
        <dbReference type="EMBL" id="PHV68158.1"/>
    </source>
</evidence>
<dbReference type="InterPro" id="IPR036388">
    <property type="entry name" value="WH-like_DNA-bd_sf"/>
</dbReference>
<dbReference type="Gene3D" id="1.10.10.10">
    <property type="entry name" value="Winged helix-like DNA-binding domain superfamily/Winged helix DNA-binding domain"/>
    <property type="match status" value="1"/>
</dbReference>
<protein>
    <submittedName>
        <fullName evidence="5">GntR family transcriptional regulator</fullName>
    </submittedName>
</protein>
<comment type="caution">
    <text evidence="5">The sequence shown here is derived from an EMBL/GenBank/DDBJ whole genome shotgun (WGS) entry which is preliminary data.</text>
</comment>
<dbReference type="PRINTS" id="PR00035">
    <property type="entry name" value="HTHGNTR"/>
</dbReference>
<dbReference type="Gene3D" id="1.20.120.530">
    <property type="entry name" value="GntR ligand-binding domain-like"/>
    <property type="match status" value="1"/>
</dbReference>
<reference evidence="5 6" key="1">
    <citation type="submission" date="2017-10" db="EMBL/GenBank/DDBJ databases">
        <title>The draft genome sequence of Williamsia sp. BULT 1.1 isolated from the semi-arid grassland soils from South Africa.</title>
        <authorList>
            <person name="Kabwe M.H."/>
            <person name="Govender N."/>
            <person name="Mutseka Lunga P."/>
            <person name="Vikram S."/>
            <person name="Makhalanyane T.P."/>
        </authorList>
    </citation>
    <scope>NUCLEOTIDE SEQUENCE [LARGE SCALE GENOMIC DNA]</scope>
    <source>
        <strain evidence="5 6">BULT 1.1</strain>
    </source>
</reference>
<dbReference type="PROSITE" id="PS50949">
    <property type="entry name" value="HTH_GNTR"/>
    <property type="match status" value="1"/>
</dbReference>
<keyword evidence="2" id="KW-0238">DNA-binding</keyword>
<dbReference type="InterPro" id="IPR000524">
    <property type="entry name" value="Tscrpt_reg_HTH_GntR"/>
</dbReference>
<evidence type="ECO:0000256" key="3">
    <source>
        <dbReference type="ARBA" id="ARBA00023163"/>
    </source>
</evidence>
<dbReference type="CDD" id="cd07377">
    <property type="entry name" value="WHTH_GntR"/>
    <property type="match status" value="1"/>
</dbReference>
<keyword evidence="3" id="KW-0804">Transcription</keyword>
<dbReference type="GO" id="GO:0003677">
    <property type="term" value="F:DNA binding"/>
    <property type="evidence" value="ECO:0007669"/>
    <property type="project" value="UniProtKB-KW"/>
</dbReference>
<dbReference type="Pfam" id="PF07729">
    <property type="entry name" value="FCD"/>
    <property type="match status" value="1"/>
</dbReference>
<dbReference type="SUPFAM" id="SSF46785">
    <property type="entry name" value="Winged helix' DNA-binding domain"/>
    <property type="match status" value="1"/>
</dbReference>
<dbReference type="SMART" id="SM00345">
    <property type="entry name" value="HTH_GNTR"/>
    <property type="match status" value="1"/>
</dbReference>
<name>A0A2G3PQL6_WILMA</name>
<dbReference type="AlphaFoldDB" id="A0A2G3PQL6"/>
<dbReference type="InterPro" id="IPR036390">
    <property type="entry name" value="WH_DNA-bd_sf"/>
</dbReference>
<dbReference type="Proteomes" id="UP000225108">
    <property type="component" value="Unassembled WGS sequence"/>
</dbReference>
<dbReference type="InterPro" id="IPR008920">
    <property type="entry name" value="TF_FadR/GntR_C"/>
</dbReference>